<keyword evidence="2" id="KW-1185">Reference proteome</keyword>
<evidence type="ECO:0000313" key="2">
    <source>
        <dbReference type="Proteomes" id="UP001456524"/>
    </source>
</evidence>
<dbReference type="Proteomes" id="UP001456524">
    <property type="component" value="Unassembled WGS sequence"/>
</dbReference>
<proteinExistence type="predicted"/>
<gene>
    <name evidence="1" type="ORF">IWX90DRAFT_63676</name>
</gene>
<evidence type="ECO:0000313" key="1">
    <source>
        <dbReference type="EMBL" id="KAK8154701.1"/>
    </source>
</evidence>
<accession>A0ABR1XH82</accession>
<protein>
    <submittedName>
        <fullName evidence="1">Uncharacterized protein</fullName>
    </submittedName>
</protein>
<comment type="caution">
    <text evidence="1">The sequence shown here is derived from an EMBL/GenBank/DDBJ whole genome shotgun (WGS) entry which is preliminary data.</text>
</comment>
<dbReference type="EMBL" id="JBBWUH010000011">
    <property type="protein sequence ID" value="KAK8154701.1"/>
    <property type="molecule type" value="Genomic_DNA"/>
</dbReference>
<organism evidence="1 2">
    <name type="scientific">Phyllosticta citrichinensis</name>
    <dbReference type="NCBI Taxonomy" id="1130410"/>
    <lineage>
        <taxon>Eukaryota</taxon>
        <taxon>Fungi</taxon>
        <taxon>Dikarya</taxon>
        <taxon>Ascomycota</taxon>
        <taxon>Pezizomycotina</taxon>
        <taxon>Dothideomycetes</taxon>
        <taxon>Dothideomycetes incertae sedis</taxon>
        <taxon>Botryosphaeriales</taxon>
        <taxon>Phyllostictaceae</taxon>
        <taxon>Phyllosticta</taxon>
    </lineage>
</organism>
<name>A0ABR1XH82_9PEZI</name>
<sequence>MTHSLTPPAQRATPAIPAGRAKVATAAPAHAVRLNELDLTCRNVCRLETVLQVLSLFALFVRGQFVTHPASILHDAKRKRGASHTVGLSIIESCPKEKGAYQPLLRAREKARARACRLSIGWLRHQRFQRRGNGDGMGVAWAKQLARQAAISPAGDVVVALPRTYQSVHLPTYTSLDSHRVASRRSTYRTHPSPLLSAAALLFLRFLACCF</sequence>
<reference evidence="1 2" key="1">
    <citation type="journal article" date="2022" name="G3 (Bethesda)">
        <title>Enemy or ally: a genomic approach to elucidate the lifestyle of Phyllosticta citrichinaensis.</title>
        <authorList>
            <person name="Buijs V.A."/>
            <person name="Groenewald J.Z."/>
            <person name="Haridas S."/>
            <person name="LaButti K.M."/>
            <person name="Lipzen A."/>
            <person name="Martin F.M."/>
            <person name="Barry K."/>
            <person name="Grigoriev I.V."/>
            <person name="Crous P.W."/>
            <person name="Seidl M.F."/>
        </authorList>
    </citation>
    <scope>NUCLEOTIDE SEQUENCE [LARGE SCALE GENOMIC DNA]</scope>
    <source>
        <strain evidence="1 2">CBS 129764</strain>
    </source>
</reference>